<dbReference type="SUPFAM" id="SSF48179">
    <property type="entry name" value="6-phosphogluconate dehydrogenase C-terminal domain-like"/>
    <property type="match status" value="1"/>
</dbReference>
<dbReference type="SUPFAM" id="SSF51735">
    <property type="entry name" value="NAD(P)-binding Rossmann-fold domains"/>
    <property type="match status" value="1"/>
</dbReference>
<dbReference type="GO" id="GO:0005737">
    <property type="term" value="C:cytoplasm"/>
    <property type="evidence" value="ECO:0007669"/>
    <property type="project" value="UniProtKB-SubCell"/>
</dbReference>
<evidence type="ECO:0000256" key="1">
    <source>
        <dbReference type="ARBA" id="ARBA00005525"/>
    </source>
</evidence>
<feature type="binding site" evidence="6">
    <location>
        <position position="81"/>
    </location>
    <ligand>
        <name>NADPH</name>
        <dbReference type="ChEBI" id="CHEBI:57783"/>
    </ligand>
</feature>
<dbReference type="Pfam" id="PF03807">
    <property type="entry name" value="F420_oxidored"/>
    <property type="match status" value="1"/>
</dbReference>
<feature type="binding site" evidence="6">
    <location>
        <begin position="33"/>
        <end position="38"/>
    </location>
    <ligand>
        <name>NADP(+)</name>
        <dbReference type="ChEBI" id="CHEBI:58349"/>
    </ligand>
</feature>
<comment type="catalytic activity">
    <reaction evidence="4">
        <text>L-proline + NAD(+) = (S)-1-pyrroline-5-carboxylate + NADH + 2 H(+)</text>
        <dbReference type="Rhea" id="RHEA:14105"/>
        <dbReference type="ChEBI" id="CHEBI:15378"/>
        <dbReference type="ChEBI" id="CHEBI:17388"/>
        <dbReference type="ChEBI" id="CHEBI:57540"/>
        <dbReference type="ChEBI" id="CHEBI:57945"/>
        <dbReference type="ChEBI" id="CHEBI:60039"/>
        <dbReference type="EC" id="1.5.1.2"/>
    </reaction>
</comment>
<dbReference type="InterPro" id="IPR008927">
    <property type="entry name" value="6-PGluconate_DH-like_C_sf"/>
</dbReference>
<dbReference type="Gene3D" id="3.40.50.720">
    <property type="entry name" value="NAD(P)-binding Rossmann-like Domain"/>
    <property type="match status" value="1"/>
</dbReference>
<proteinExistence type="inferred from homology"/>
<comment type="function">
    <text evidence="4">Catalyzes the reduction of 1-pyrroline-5-carboxylate (PCA) to L-proline.</text>
</comment>
<keyword evidence="4" id="KW-0641">Proline biosynthesis</keyword>
<feature type="binding site" evidence="6">
    <location>
        <begin position="94"/>
        <end position="97"/>
    </location>
    <ligand>
        <name>NADP(+)</name>
        <dbReference type="ChEBI" id="CHEBI:58349"/>
    </ligand>
</feature>
<evidence type="ECO:0000256" key="3">
    <source>
        <dbReference type="ARBA" id="ARBA00023002"/>
    </source>
</evidence>
<comment type="subcellular location">
    <subcellularLocation>
        <location evidence="4">Cytoplasm</location>
    </subcellularLocation>
</comment>
<dbReference type="InterPro" id="IPR028939">
    <property type="entry name" value="P5C_Rdtase_cat_N"/>
</dbReference>
<dbReference type="Proteomes" id="UP000183788">
    <property type="component" value="Unassembled WGS sequence"/>
</dbReference>
<dbReference type="EMBL" id="FPIZ01000004">
    <property type="protein sequence ID" value="SFW41180.1"/>
    <property type="molecule type" value="Genomic_DNA"/>
</dbReference>
<name>A0A1K1P0T7_9BACT</name>
<dbReference type="Gene3D" id="1.10.3730.10">
    <property type="entry name" value="ProC C-terminal domain-like"/>
    <property type="match status" value="1"/>
</dbReference>
<dbReference type="InterPro" id="IPR000304">
    <property type="entry name" value="Pyrroline-COOH_reductase"/>
</dbReference>
<comment type="similarity">
    <text evidence="1 4">Belongs to the pyrroline-5-carboxylate reductase family.</text>
</comment>
<evidence type="ECO:0000256" key="6">
    <source>
        <dbReference type="PIRSR" id="PIRSR000193-1"/>
    </source>
</evidence>
<evidence type="ECO:0000256" key="5">
    <source>
        <dbReference type="NCBIfam" id="TIGR00112"/>
    </source>
</evidence>
<dbReference type="PANTHER" id="PTHR11645">
    <property type="entry name" value="PYRROLINE-5-CARBOXYLATE REDUCTASE"/>
    <property type="match status" value="1"/>
</dbReference>
<protein>
    <recommendedName>
        <fullName evidence="4 5">Pyrroline-5-carboxylate reductase</fullName>
        <shortName evidence="4">P5C reductase</shortName>
        <shortName evidence="4">P5CR</shortName>
        <ecNumber evidence="4 5">1.5.1.2</ecNumber>
    </recommendedName>
    <alternativeName>
        <fullName evidence="4">PCA reductase</fullName>
    </alternativeName>
</protein>
<dbReference type="EC" id="1.5.1.2" evidence="4 5"/>
<comment type="catalytic activity">
    <reaction evidence="4">
        <text>L-proline + NADP(+) = (S)-1-pyrroline-5-carboxylate + NADPH + 2 H(+)</text>
        <dbReference type="Rhea" id="RHEA:14109"/>
        <dbReference type="ChEBI" id="CHEBI:15378"/>
        <dbReference type="ChEBI" id="CHEBI:17388"/>
        <dbReference type="ChEBI" id="CHEBI:57783"/>
        <dbReference type="ChEBI" id="CHEBI:58349"/>
        <dbReference type="ChEBI" id="CHEBI:60039"/>
        <dbReference type="EC" id="1.5.1.2"/>
    </reaction>
</comment>
<organism evidence="9 10">
    <name type="scientific">Chitinophaga sancti</name>
    <dbReference type="NCBI Taxonomy" id="1004"/>
    <lineage>
        <taxon>Bacteria</taxon>
        <taxon>Pseudomonadati</taxon>
        <taxon>Bacteroidota</taxon>
        <taxon>Chitinophagia</taxon>
        <taxon>Chitinophagales</taxon>
        <taxon>Chitinophagaceae</taxon>
        <taxon>Chitinophaga</taxon>
    </lineage>
</organism>
<gene>
    <name evidence="4" type="primary">proC</name>
    <name evidence="9" type="ORF">SAMN05661012_01680</name>
</gene>
<evidence type="ECO:0000313" key="9">
    <source>
        <dbReference type="EMBL" id="SFW41180.1"/>
    </source>
</evidence>
<keyword evidence="2 4" id="KW-0521">NADP</keyword>
<reference evidence="9 10" key="1">
    <citation type="submission" date="2016-11" db="EMBL/GenBank/DDBJ databases">
        <authorList>
            <person name="Jaros S."/>
            <person name="Januszkiewicz K."/>
            <person name="Wedrychowicz H."/>
        </authorList>
    </citation>
    <scope>NUCLEOTIDE SEQUENCE [LARGE SCALE GENOMIC DNA]</scope>
    <source>
        <strain evidence="9 10">DSM 784</strain>
    </source>
</reference>
<keyword evidence="4" id="KW-0963">Cytoplasm</keyword>
<dbReference type="GO" id="GO:0055129">
    <property type="term" value="P:L-proline biosynthetic process"/>
    <property type="evidence" value="ECO:0007669"/>
    <property type="project" value="UniProtKB-UniRule"/>
</dbReference>
<evidence type="ECO:0000256" key="2">
    <source>
        <dbReference type="ARBA" id="ARBA00022857"/>
    </source>
</evidence>
<accession>A0A1K1P0T7</accession>
<evidence type="ECO:0000259" key="8">
    <source>
        <dbReference type="Pfam" id="PF14748"/>
    </source>
</evidence>
<feature type="domain" description="Pyrroline-5-carboxylate reductase catalytic N-terminal" evidence="7">
    <location>
        <begin position="29"/>
        <end position="123"/>
    </location>
</feature>
<dbReference type="InterPro" id="IPR036291">
    <property type="entry name" value="NAD(P)-bd_dom_sf"/>
</dbReference>
<comment type="pathway">
    <text evidence="4">Amino-acid biosynthesis; L-proline biosynthesis; L-proline from L-glutamate 5-semialdehyde: step 1/1.</text>
</comment>
<dbReference type="UniPathway" id="UPA00098">
    <property type="reaction ID" value="UER00361"/>
</dbReference>
<dbReference type="InterPro" id="IPR029036">
    <property type="entry name" value="P5CR_dimer"/>
</dbReference>
<evidence type="ECO:0000313" key="10">
    <source>
        <dbReference type="Proteomes" id="UP000183788"/>
    </source>
</evidence>
<evidence type="ECO:0000259" key="7">
    <source>
        <dbReference type="Pfam" id="PF03807"/>
    </source>
</evidence>
<evidence type="ECO:0000256" key="4">
    <source>
        <dbReference type="HAMAP-Rule" id="MF_01925"/>
    </source>
</evidence>
<sequence>MADSFAHLHILLYLPLDLKHIVNNMSSKKIAIIGGGNLGAAIAQGLLKSGFSKPADLTITRRNVAALKEFQAAGVNTTADNEAAIRGAEIIVIALKPYNWKDVLSRVQDAFDPTRQVLISVMTGVSMDDLEKVGGSGIAVVRAMPNTAIAIQESMTCVCYKNVAQALQDYVKDMFDQLGVTVAIDEKLMDAATVLGACGIAYALRFIRANIQGGIEIGFDVRTANLIAAQTVKGAAELLIREKRHPEEEIDKVTTPKGCTIAGLNEMEHQGFSSSLIKGITVSYNKIQKD</sequence>
<dbReference type="Pfam" id="PF14748">
    <property type="entry name" value="P5CR_dimer"/>
    <property type="match status" value="1"/>
</dbReference>
<dbReference type="PIRSF" id="PIRSF000193">
    <property type="entry name" value="Pyrrol-5-carb_rd"/>
    <property type="match status" value="1"/>
</dbReference>
<dbReference type="NCBIfam" id="TIGR00112">
    <property type="entry name" value="proC"/>
    <property type="match status" value="1"/>
</dbReference>
<keyword evidence="4" id="KW-0028">Amino-acid biosynthesis</keyword>
<dbReference type="HAMAP" id="MF_01925">
    <property type="entry name" value="P5C_reductase"/>
    <property type="match status" value="1"/>
</dbReference>
<dbReference type="PANTHER" id="PTHR11645:SF0">
    <property type="entry name" value="PYRROLINE-5-CARBOXYLATE REDUCTASE 3"/>
    <property type="match status" value="1"/>
</dbReference>
<feature type="domain" description="Pyrroline-5-carboxylate reductase dimerisation" evidence="8">
    <location>
        <begin position="186"/>
        <end position="288"/>
    </location>
</feature>
<dbReference type="FunFam" id="1.10.3730.10:FF:000001">
    <property type="entry name" value="Pyrroline-5-carboxylate reductase"/>
    <property type="match status" value="1"/>
</dbReference>
<dbReference type="AlphaFoldDB" id="A0A1K1P0T7"/>
<dbReference type="GO" id="GO:0004735">
    <property type="term" value="F:pyrroline-5-carboxylate reductase activity"/>
    <property type="evidence" value="ECO:0007669"/>
    <property type="project" value="UniProtKB-UniRule"/>
</dbReference>
<keyword evidence="3 4" id="KW-0560">Oxidoreductase</keyword>
<dbReference type="STRING" id="1004.SAMN05661012_01680"/>